<evidence type="ECO:0000256" key="4">
    <source>
        <dbReference type="ARBA" id="ARBA00022989"/>
    </source>
</evidence>
<dbReference type="EMBL" id="JACJIP010000015">
    <property type="protein sequence ID" value="MBA9086120.1"/>
    <property type="molecule type" value="Genomic_DNA"/>
</dbReference>
<keyword evidence="9" id="KW-1185">Reference proteome</keyword>
<dbReference type="AlphaFoldDB" id="A0A7W3XS35"/>
<evidence type="ECO:0000256" key="2">
    <source>
        <dbReference type="ARBA" id="ARBA00022475"/>
    </source>
</evidence>
<keyword evidence="5 7" id="KW-0472">Membrane</keyword>
<dbReference type="Pfam" id="PF04347">
    <property type="entry name" value="FliO"/>
    <property type="match status" value="1"/>
</dbReference>
<name>A0A7W3XS35_9BACL</name>
<comment type="subcellular location">
    <subcellularLocation>
        <location evidence="1">Cell membrane</location>
    </subcellularLocation>
</comment>
<proteinExistence type="predicted"/>
<keyword evidence="3 7" id="KW-0812">Transmembrane</keyword>
<dbReference type="GO" id="GO:0044781">
    <property type="term" value="P:bacterial-type flagellum organization"/>
    <property type="evidence" value="ECO:0007669"/>
    <property type="project" value="InterPro"/>
</dbReference>
<keyword evidence="4 7" id="KW-1133">Transmembrane helix</keyword>
<keyword evidence="2" id="KW-1003">Cell membrane</keyword>
<comment type="caution">
    <text evidence="8">The sequence shown here is derived from an EMBL/GenBank/DDBJ whole genome shotgun (WGS) entry which is preliminary data.</text>
</comment>
<evidence type="ECO:0000256" key="5">
    <source>
        <dbReference type="ARBA" id="ARBA00023136"/>
    </source>
</evidence>
<evidence type="ECO:0000313" key="9">
    <source>
        <dbReference type="Proteomes" id="UP000567067"/>
    </source>
</evidence>
<feature type="transmembrane region" description="Helical" evidence="7">
    <location>
        <begin position="17"/>
        <end position="39"/>
    </location>
</feature>
<organism evidence="8 9">
    <name type="scientific">Fontibacillus solani</name>
    <dbReference type="NCBI Taxonomy" id="1572857"/>
    <lineage>
        <taxon>Bacteria</taxon>
        <taxon>Bacillati</taxon>
        <taxon>Bacillota</taxon>
        <taxon>Bacilli</taxon>
        <taxon>Bacillales</taxon>
        <taxon>Paenibacillaceae</taxon>
        <taxon>Fontibacillus</taxon>
    </lineage>
</organism>
<dbReference type="InterPro" id="IPR022781">
    <property type="entry name" value="Flagellar_biosynth_FliO"/>
</dbReference>
<evidence type="ECO:0000256" key="1">
    <source>
        <dbReference type="ARBA" id="ARBA00004236"/>
    </source>
</evidence>
<protein>
    <submittedName>
        <fullName evidence="8">Flagellar protein FliO/FliZ</fullName>
    </submittedName>
</protein>
<reference evidence="8 9" key="1">
    <citation type="submission" date="2020-08" db="EMBL/GenBank/DDBJ databases">
        <title>Genomic Encyclopedia of Type Strains, Phase III (KMG-III): the genomes of soil and plant-associated and newly described type strains.</title>
        <authorList>
            <person name="Whitman W."/>
        </authorList>
    </citation>
    <scope>NUCLEOTIDE SEQUENCE [LARGE SCALE GENOMIC DNA]</scope>
    <source>
        <strain evidence="8 9">CECT 8693</strain>
    </source>
</reference>
<keyword evidence="8" id="KW-0969">Cilium</keyword>
<evidence type="ECO:0000313" key="8">
    <source>
        <dbReference type="EMBL" id="MBA9086120.1"/>
    </source>
</evidence>
<feature type="compositionally biased region" description="Basic and acidic residues" evidence="6">
    <location>
        <begin position="159"/>
        <end position="179"/>
    </location>
</feature>
<feature type="region of interest" description="Disordered" evidence="6">
    <location>
        <begin position="153"/>
        <end position="179"/>
    </location>
</feature>
<keyword evidence="8" id="KW-0282">Flagellum</keyword>
<sequence>MTLSQSEQPFNSEDVNLWGNLITVIVVLAIIIVLILLMVRFLGKRSRFLSPNNSIHILGAIGLGPNKSLQVIEIGSSVYFVGVGEDISLLDKVSDPDEVDLLHQAFEEEGTKFTGVTSMISGLVSRFRKDPPNEEEELEGTSFHEVLYSQLSKRPNRKRQMEELLKDQEDQSTDRLRDS</sequence>
<evidence type="ECO:0000256" key="3">
    <source>
        <dbReference type="ARBA" id="ARBA00022692"/>
    </source>
</evidence>
<evidence type="ECO:0000256" key="7">
    <source>
        <dbReference type="SAM" id="Phobius"/>
    </source>
</evidence>
<gene>
    <name evidence="8" type="ORF">FHR92_002593</name>
</gene>
<dbReference type="Proteomes" id="UP000567067">
    <property type="component" value="Unassembled WGS sequence"/>
</dbReference>
<dbReference type="GO" id="GO:0016020">
    <property type="term" value="C:membrane"/>
    <property type="evidence" value="ECO:0007669"/>
    <property type="project" value="InterPro"/>
</dbReference>
<keyword evidence="8" id="KW-0966">Cell projection</keyword>
<evidence type="ECO:0000256" key="6">
    <source>
        <dbReference type="SAM" id="MobiDB-lite"/>
    </source>
</evidence>
<accession>A0A7W3XS35</accession>
<dbReference type="RefSeq" id="WP_182536041.1">
    <property type="nucleotide sequence ID" value="NZ_JACJIP010000015.1"/>
</dbReference>